<organism evidence="1 2">
    <name type="scientific">Treponema parvum</name>
    <dbReference type="NCBI Taxonomy" id="138851"/>
    <lineage>
        <taxon>Bacteria</taxon>
        <taxon>Pseudomonadati</taxon>
        <taxon>Spirochaetota</taxon>
        <taxon>Spirochaetia</taxon>
        <taxon>Spirochaetales</taxon>
        <taxon>Treponemataceae</taxon>
        <taxon>Treponema</taxon>
    </lineage>
</organism>
<dbReference type="Proteomes" id="UP000671908">
    <property type="component" value="Chromosome"/>
</dbReference>
<dbReference type="RefSeq" id="WP_246473244.1">
    <property type="nucleotide sequence ID" value="NZ_CP054142.1"/>
</dbReference>
<dbReference type="AlphaFoldDB" id="A0A975F278"/>
<dbReference type="InterPro" id="IPR011047">
    <property type="entry name" value="Quinoprotein_ADH-like_sf"/>
</dbReference>
<evidence type="ECO:0000313" key="1">
    <source>
        <dbReference type="EMBL" id="QTQ13071.1"/>
    </source>
</evidence>
<dbReference type="KEGG" id="tpav:HRQ91_00595"/>
<keyword evidence="2" id="KW-1185">Reference proteome</keyword>
<evidence type="ECO:0000313" key="2">
    <source>
        <dbReference type="Proteomes" id="UP000671908"/>
    </source>
</evidence>
<protein>
    <submittedName>
        <fullName evidence="1">Uncharacterized protein</fullName>
    </submittedName>
</protein>
<dbReference type="SUPFAM" id="SSF50998">
    <property type="entry name" value="Quinoprotein alcohol dehydrogenase-like"/>
    <property type="match status" value="1"/>
</dbReference>
<gene>
    <name evidence="1" type="ORF">HRQ91_00595</name>
</gene>
<accession>A0A975F278</accession>
<name>A0A975F278_9SPIR</name>
<sequence length="680" mass="78617">MMKRTVILFEDDFSSFPIGPLPFDREHSAMGEFHYCVKPGDSGRWYDPITNWAFRGPSWIVTHEDGTHSMEQMRVRNPLTHEVCSTLVAGEKDWADYTLRADIRALCTTDQVGLLFRYQTSLHHYALFLCNQEIQLIKVDKTERMILASAPFEYTCDIFHTLSVSVTGDEIRCFADGRELIFIHDETYRHGCIALGAFMPVQYRRLRVECSDFQYAKLLSHRDKYSKLLAEKRSRYAQPKLHKIFDLGNYGASRQIRFGHLAGTDELFFLIAQHQKRVYKERYCNISCLTAVSFESGKILWQWGEPSELEDNQDTTCDLPMQIYDINNDGFDEVILARDFKLMILDGRTGKTIQWIDVPFNTEDPSEIQGIEFKKHAFDRLNVDAIRIVNVSGKDRPSDILIKDRYARLYVYNDRLEPIWKFCHNNTGHFPYAYDFNGDGRDEIFSCYNMISADGELLWELPIPDDHTDEIIIGRFDPDMNEDQIAIVSGWRGFMIVDTRGNILTRHINGHAQRISAANYCPDRAGLEICTTTYWENQGIIYLYDGKGREIWHMEPSTNGNIIAPVNWQGDGTELIMLNGNVKLGGMLDGEGDRVVVFPDDGHPEMCCEVLNITGDARDEIVLWDHKKMYIYTQDRPCSTTDKEYIPEKYPTYNSSNYRGEYSFARWRSIKQGGQNTKGD</sequence>
<dbReference type="EMBL" id="CP054142">
    <property type="protein sequence ID" value="QTQ13071.1"/>
    <property type="molecule type" value="Genomic_DNA"/>
</dbReference>
<dbReference type="Gene3D" id="2.60.120.560">
    <property type="entry name" value="Exo-inulinase, domain 1"/>
    <property type="match status" value="1"/>
</dbReference>
<proteinExistence type="predicted"/>
<reference evidence="1 2" key="1">
    <citation type="journal article" date="2021" name="Microbiol. Resour. Announc.">
        <title>Complete Genome Sequences of Three Human Oral Treponema parvum Isolates.</title>
        <authorList>
            <person name="Zeng H."/>
            <person name="Watt R.M."/>
        </authorList>
    </citation>
    <scope>NUCLEOTIDE SEQUENCE [LARGE SCALE GENOMIC DNA]</scope>
    <source>
        <strain evidence="1 2">ATCC 700770</strain>
    </source>
</reference>